<dbReference type="InterPro" id="IPR001451">
    <property type="entry name" value="Hexapep"/>
</dbReference>
<keyword evidence="5 7" id="KW-0443">Lipid metabolism</keyword>
<keyword evidence="2 7" id="KW-0441">Lipid A biosynthesis</keyword>
<keyword evidence="3 7" id="KW-0808">Transferase</keyword>
<dbReference type="GO" id="GO:0016410">
    <property type="term" value="F:N-acyltransferase activity"/>
    <property type="evidence" value="ECO:0007669"/>
    <property type="project" value="InterPro"/>
</dbReference>
<dbReference type="CDD" id="cd03352">
    <property type="entry name" value="LbH_LpxD"/>
    <property type="match status" value="1"/>
</dbReference>
<dbReference type="InterPro" id="IPR011004">
    <property type="entry name" value="Trimer_LpxA-like_sf"/>
</dbReference>
<dbReference type="UniPathway" id="UPA00973"/>
<feature type="active site" description="Proton acceptor" evidence="7">
    <location>
        <position position="238"/>
    </location>
</feature>
<evidence type="ECO:0000256" key="7">
    <source>
        <dbReference type="HAMAP-Rule" id="MF_00523"/>
    </source>
</evidence>
<organism evidence="9 10">
    <name type="scientific">Kangiella spongicola</name>
    <dbReference type="NCBI Taxonomy" id="796379"/>
    <lineage>
        <taxon>Bacteria</taxon>
        <taxon>Pseudomonadati</taxon>
        <taxon>Pseudomonadota</taxon>
        <taxon>Gammaproteobacteria</taxon>
        <taxon>Kangiellales</taxon>
        <taxon>Kangiellaceae</taxon>
        <taxon>Kangiella</taxon>
    </lineage>
</organism>
<dbReference type="EMBL" id="QICH01000002">
    <property type="protein sequence ID" value="PXF63201.1"/>
    <property type="molecule type" value="Genomic_DNA"/>
</dbReference>
<dbReference type="InterPro" id="IPR007691">
    <property type="entry name" value="LpxD"/>
</dbReference>
<keyword evidence="4 7" id="KW-0677">Repeat</keyword>
<dbReference type="PANTHER" id="PTHR43378">
    <property type="entry name" value="UDP-3-O-ACYLGLUCOSAMINE N-ACYLTRANSFERASE"/>
    <property type="match status" value="1"/>
</dbReference>
<name>A0A318D2K8_9GAMM</name>
<keyword evidence="1 7" id="KW-0444">Lipid biosynthesis</keyword>
<sequence length="348" mass="37190">MQKTLQDIAQSIGAELKGEPQLVITAVSPLDTAEKNHISFINDPKYIAKIESSSASALIVTPEVAEKTSGNLLIMADPYLGFARAAQIFDSTPKPHANVSASASIDEAAKIGENVYIGPNVTIEAGVSIGDDCIIESGVYIGQNSNIGSNTRIYPNAVLYHGVTLGKDCIIHANVVIGSDGFGYAHDKGQWVKIPQVGGVVIGDEVEIGAHTAIDRGALENTSIGKGVKLDNHIHVAHNVTIGDYTAIAGCTAIAGSAKIGKYCTIAGRVSILGHLTICDKAHITATTFVNKSITKPGAYSSGTTHQDNKDWQKSAIRFRQLDTMWRKMKQLEKELLQLKQDRETDNE</sequence>
<keyword evidence="10" id="KW-1185">Reference proteome</keyword>
<evidence type="ECO:0000313" key="10">
    <source>
        <dbReference type="Proteomes" id="UP000247689"/>
    </source>
</evidence>
<dbReference type="Gene3D" id="1.20.5.170">
    <property type="match status" value="1"/>
</dbReference>
<evidence type="ECO:0000256" key="2">
    <source>
        <dbReference type="ARBA" id="ARBA00022556"/>
    </source>
</evidence>
<dbReference type="EC" id="2.3.1.191" evidence="7"/>
<evidence type="ECO:0000256" key="5">
    <source>
        <dbReference type="ARBA" id="ARBA00023098"/>
    </source>
</evidence>
<dbReference type="Pfam" id="PF04613">
    <property type="entry name" value="LpxD"/>
    <property type="match status" value="1"/>
</dbReference>
<comment type="pathway">
    <text evidence="7">Bacterial outer membrane biogenesis; LPS lipid A biosynthesis.</text>
</comment>
<dbReference type="HAMAP" id="MF_00523">
    <property type="entry name" value="LpxD"/>
    <property type="match status" value="1"/>
</dbReference>
<comment type="caution">
    <text evidence="9">The sequence shown here is derived from an EMBL/GenBank/DDBJ whole genome shotgun (WGS) entry which is preliminary data.</text>
</comment>
<reference evidence="9 10" key="1">
    <citation type="submission" date="2018-05" db="EMBL/GenBank/DDBJ databases">
        <title>Kangiella spongicola genome sequence.</title>
        <authorList>
            <person name="Maclea K.S."/>
            <person name="Goen A.E."/>
            <person name="Kelley C."/>
            <person name="Underriner A."/>
            <person name="Silverwood T."/>
            <person name="Trachtenberg A.M."/>
        </authorList>
    </citation>
    <scope>NUCLEOTIDE SEQUENCE [LARGE SCALE GENOMIC DNA]</scope>
    <source>
        <strain evidence="9 10">ATCC BAA-2076</strain>
    </source>
</reference>
<evidence type="ECO:0000313" key="9">
    <source>
        <dbReference type="EMBL" id="PXF63201.1"/>
    </source>
</evidence>
<dbReference type="Gene3D" id="2.160.10.10">
    <property type="entry name" value="Hexapeptide repeat proteins"/>
    <property type="match status" value="1"/>
</dbReference>
<dbReference type="Proteomes" id="UP000247689">
    <property type="component" value="Unassembled WGS sequence"/>
</dbReference>
<dbReference type="NCBIfam" id="TIGR01853">
    <property type="entry name" value="lipid_A_lpxD"/>
    <property type="match status" value="1"/>
</dbReference>
<dbReference type="PANTHER" id="PTHR43378:SF2">
    <property type="entry name" value="UDP-3-O-ACYLGLUCOSAMINE N-ACYLTRANSFERASE 1, MITOCHONDRIAL-RELATED"/>
    <property type="match status" value="1"/>
</dbReference>
<comment type="similarity">
    <text evidence="7">Belongs to the transferase hexapeptide repeat family. LpxD subfamily.</text>
</comment>
<keyword evidence="6 7" id="KW-0012">Acyltransferase</keyword>
<evidence type="ECO:0000256" key="6">
    <source>
        <dbReference type="ARBA" id="ARBA00023315"/>
    </source>
</evidence>
<dbReference type="SUPFAM" id="SSF51161">
    <property type="entry name" value="Trimeric LpxA-like enzymes"/>
    <property type="match status" value="1"/>
</dbReference>
<dbReference type="RefSeq" id="WP_110201004.1">
    <property type="nucleotide sequence ID" value="NZ_QICH01000002.1"/>
</dbReference>
<accession>A0A318D2K8</accession>
<evidence type="ECO:0000259" key="8">
    <source>
        <dbReference type="Pfam" id="PF04613"/>
    </source>
</evidence>
<dbReference type="NCBIfam" id="NF002060">
    <property type="entry name" value="PRK00892.1"/>
    <property type="match status" value="1"/>
</dbReference>
<gene>
    <name evidence="7 9" type="primary">lpxD</name>
    <name evidence="9" type="ORF">DL796_07075</name>
</gene>
<dbReference type="Pfam" id="PF00132">
    <property type="entry name" value="Hexapep"/>
    <property type="match status" value="2"/>
</dbReference>
<comment type="function">
    <text evidence="7">Catalyzes the N-acylation of UDP-3-O-acylglucosamine using 3-hydroxyacyl-ACP as the acyl donor. Is involved in the biosynthesis of lipid A, a phosphorylated glycolipid that anchors the lipopolysaccharide to the outer membrane of the cell.</text>
</comment>
<evidence type="ECO:0000256" key="4">
    <source>
        <dbReference type="ARBA" id="ARBA00022737"/>
    </source>
</evidence>
<dbReference type="Gene3D" id="3.40.1390.10">
    <property type="entry name" value="MurE/MurF, N-terminal domain"/>
    <property type="match status" value="1"/>
</dbReference>
<proteinExistence type="inferred from homology"/>
<dbReference type="GO" id="GO:0009245">
    <property type="term" value="P:lipid A biosynthetic process"/>
    <property type="evidence" value="ECO:0007669"/>
    <property type="project" value="UniProtKB-UniRule"/>
</dbReference>
<feature type="domain" description="UDP-3-O-[3-hydroxymyristoyl] glucosamine N-acyltransferase non-repeat region" evidence="8">
    <location>
        <begin position="22"/>
        <end position="87"/>
    </location>
</feature>
<evidence type="ECO:0000256" key="1">
    <source>
        <dbReference type="ARBA" id="ARBA00022516"/>
    </source>
</evidence>
<dbReference type="GO" id="GO:0103118">
    <property type="term" value="F:UDP-3-O-[(3R)-3-hydroxyacyl]-glucosamine N-acyltransferase activity"/>
    <property type="evidence" value="ECO:0007669"/>
    <property type="project" value="UniProtKB-EC"/>
</dbReference>
<comment type="subunit">
    <text evidence="7">Homotrimer.</text>
</comment>
<comment type="catalytic activity">
    <reaction evidence="7">
        <text>a UDP-3-O-[(3R)-3-hydroxyacyl]-alpha-D-glucosamine + a (3R)-hydroxyacyl-[ACP] = a UDP-2-N,3-O-bis[(3R)-3-hydroxyacyl]-alpha-D-glucosamine + holo-[ACP] + H(+)</text>
        <dbReference type="Rhea" id="RHEA:53836"/>
        <dbReference type="Rhea" id="RHEA-COMP:9685"/>
        <dbReference type="Rhea" id="RHEA-COMP:9945"/>
        <dbReference type="ChEBI" id="CHEBI:15378"/>
        <dbReference type="ChEBI" id="CHEBI:64479"/>
        <dbReference type="ChEBI" id="CHEBI:78827"/>
        <dbReference type="ChEBI" id="CHEBI:137740"/>
        <dbReference type="ChEBI" id="CHEBI:137748"/>
        <dbReference type="EC" id="2.3.1.191"/>
    </reaction>
</comment>
<dbReference type="InterPro" id="IPR020573">
    <property type="entry name" value="UDP_GlcNAc_AcTrfase_non-rep"/>
</dbReference>
<dbReference type="GO" id="GO:0016020">
    <property type="term" value="C:membrane"/>
    <property type="evidence" value="ECO:0007669"/>
    <property type="project" value="GOC"/>
</dbReference>
<evidence type="ECO:0000256" key="3">
    <source>
        <dbReference type="ARBA" id="ARBA00022679"/>
    </source>
</evidence>
<dbReference type="AlphaFoldDB" id="A0A318D2K8"/>
<dbReference type="OrthoDB" id="9784739at2"/>
<protein>
    <recommendedName>
        <fullName evidence="7">UDP-3-O-acylglucosamine N-acyltransferase</fullName>
        <ecNumber evidence="7">2.3.1.191</ecNumber>
    </recommendedName>
</protein>